<sequence>MAAFTWIFLMCQITIVWTTRTLPPPEPVLSDEGVPGFVLVDQIDNTRCPKGSRHINGKAESKDKRESECKQFQGAWFSEGFTWTSRWTSRWKTRGIEVCSLHVNGEKKRICRYKEAAARCPEILKERQMKKYKTDEGFGPFVCMDVDTFKQIAGVNADKFCEKGKDSRVQCIDQDEAVQDATDHQYGCKIISDSDGAGKGRCRKFDPMADDSDEIDLDAY</sequence>
<reference evidence="2 3" key="1">
    <citation type="submission" date="2024-02" db="EMBL/GenBank/DDBJ databases">
        <authorList>
            <person name="Chen Y."/>
            <person name="Shah S."/>
            <person name="Dougan E. K."/>
            <person name="Thang M."/>
            <person name="Chan C."/>
        </authorList>
    </citation>
    <scope>NUCLEOTIDE SEQUENCE [LARGE SCALE GENOMIC DNA]</scope>
</reference>
<gene>
    <name evidence="2" type="ORF">SCF082_LOCUS18766</name>
</gene>
<evidence type="ECO:0000313" key="3">
    <source>
        <dbReference type="Proteomes" id="UP001642464"/>
    </source>
</evidence>
<protein>
    <submittedName>
        <fullName evidence="2">Uncharacterized protein</fullName>
    </submittedName>
</protein>
<organism evidence="2 3">
    <name type="scientific">Durusdinium trenchii</name>
    <dbReference type="NCBI Taxonomy" id="1381693"/>
    <lineage>
        <taxon>Eukaryota</taxon>
        <taxon>Sar</taxon>
        <taxon>Alveolata</taxon>
        <taxon>Dinophyceae</taxon>
        <taxon>Suessiales</taxon>
        <taxon>Symbiodiniaceae</taxon>
        <taxon>Durusdinium</taxon>
    </lineage>
</organism>
<keyword evidence="1" id="KW-0732">Signal</keyword>
<proteinExistence type="predicted"/>
<dbReference type="Proteomes" id="UP001642464">
    <property type="component" value="Unassembled WGS sequence"/>
</dbReference>
<dbReference type="EMBL" id="CAXAMM010012625">
    <property type="protein sequence ID" value="CAK9029388.1"/>
    <property type="molecule type" value="Genomic_DNA"/>
</dbReference>
<evidence type="ECO:0000313" key="2">
    <source>
        <dbReference type="EMBL" id="CAK9029388.1"/>
    </source>
</evidence>
<feature type="signal peptide" evidence="1">
    <location>
        <begin position="1"/>
        <end position="18"/>
    </location>
</feature>
<name>A0ABP0KT31_9DINO</name>
<keyword evidence="3" id="KW-1185">Reference proteome</keyword>
<evidence type="ECO:0000256" key="1">
    <source>
        <dbReference type="SAM" id="SignalP"/>
    </source>
</evidence>
<comment type="caution">
    <text evidence="2">The sequence shown here is derived from an EMBL/GenBank/DDBJ whole genome shotgun (WGS) entry which is preliminary data.</text>
</comment>
<feature type="chain" id="PRO_5045115987" evidence="1">
    <location>
        <begin position="19"/>
        <end position="220"/>
    </location>
</feature>
<accession>A0ABP0KT31</accession>